<accession>A0A7Y8VSK7</accession>
<dbReference type="CDD" id="cd06163">
    <property type="entry name" value="S2P-M50_PDZ_RseP-like"/>
    <property type="match status" value="1"/>
</dbReference>
<dbReference type="Proteomes" id="UP000526307">
    <property type="component" value="Unassembled WGS sequence"/>
</dbReference>
<dbReference type="GO" id="GO:0046872">
    <property type="term" value="F:metal ion binding"/>
    <property type="evidence" value="ECO:0007669"/>
    <property type="project" value="UniProtKB-KW"/>
</dbReference>
<evidence type="ECO:0000259" key="12">
    <source>
        <dbReference type="PROSITE" id="PS50106"/>
    </source>
</evidence>
<dbReference type="SUPFAM" id="SSF50156">
    <property type="entry name" value="PDZ domain-like"/>
    <property type="match status" value="1"/>
</dbReference>
<evidence type="ECO:0000256" key="10">
    <source>
        <dbReference type="ARBA" id="ARBA00023136"/>
    </source>
</evidence>
<sequence>MIITILLTILMLMLITVPHELGHLITAKLFDIKVNEFAVGMGPLIAGRTKGDTQYSLRAIPIGGYCAMEAENEESDDERAFNNKPAWQRLIVLVAGATVNVMVALLLMIIITTSVGIPTNTLDKVVPDSPAAVSGVEAGDEIISIDGKATKSWADTVAAISGNQGAKSINVVVRRAGKQHSYSIRPTKDKDGRLVIGIVSKASHNVFVCAGQGAKLTWRLNGEMLGALRQLFHKGITKDSVTGPIGMVSLVSQTAQTGLIAYLYLVALISLNMAIVNLLPFPALDGGRIIFVIIRKITGNMISDKVEGYMHIAGFAVLMLLFVFVAWQDILRLLGR</sequence>
<evidence type="ECO:0000256" key="8">
    <source>
        <dbReference type="ARBA" id="ARBA00022989"/>
    </source>
</evidence>
<proteinExistence type="inferred from homology"/>
<keyword evidence="5 11" id="KW-0812">Transmembrane</keyword>
<evidence type="ECO:0000256" key="7">
    <source>
        <dbReference type="ARBA" id="ARBA00022833"/>
    </source>
</evidence>
<dbReference type="InterPro" id="IPR001478">
    <property type="entry name" value="PDZ"/>
</dbReference>
<comment type="similarity">
    <text evidence="3 11">Belongs to the peptidase M50B family.</text>
</comment>
<feature type="transmembrane region" description="Helical" evidence="11">
    <location>
        <begin position="259"/>
        <end position="279"/>
    </location>
</feature>
<dbReference type="Pfam" id="PF02163">
    <property type="entry name" value="Peptidase_M50"/>
    <property type="match status" value="1"/>
</dbReference>
<comment type="cofactor">
    <cofactor evidence="1 11">
        <name>Zn(2+)</name>
        <dbReference type="ChEBI" id="CHEBI:29105"/>
    </cofactor>
</comment>
<keyword evidence="8 11" id="KW-1133">Transmembrane helix</keyword>
<dbReference type="InterPro" id="IPR008915">
    <property type="entry name" value="Peptidase_M50"/>
</dbReference>
<dbReference type="NCBIfam" id="TIGR00054">
    <property type="entry name" value="RIP metalloprotease RseP"/>
    <property type="match status" value="1"/>
</dbReference>
<dbReference type="CDD" id="cd23081">
    <property type="entry name" value="cpPDZ_EcRseP-like"/>
    <property type="match status" value="1"/>
</dbReference>
<dbReference type="RefSeq" id="WP_178978735.1">
    <property type="nucleotide sequence ID" value="NZ_JABXYR010000002.1"/>
</dbReference>
<dbReference type="PANTHER" id="PTHR42837">
    <property type="entry name" value="REGULATOR OF SIGMA-E PROTEASE RSEP"/>
    <property type="match status" value="1"/>
</dbReference>
<dbReference type="Gene3D" id="2.30.42.10">
    <property type="match status" value="1"/>
</dbReference>
<dbReference type="SMART" id="SM00228">
    <property type="entry name" value="PDZ"/>
    <property type="match status" value="1"/>
</dbReference>
<evidence type="ECO:0000256" key="9">
    <source>
        <dbReference type="ARBA" id="ARBA00023049"/>
    </source>
</evidence>
<gene>
    <name evidence="13" type="primary">rseP</name>
    <name evidence="13" type="ORF">HW270_07160</name>
</gene>
<feature type="domain" description="PDZ" evidence="12">
    <location>
        <begin position="122"/>
        <end position="175"/>
    </location>
</feature>
<dbReference type="AlphaFoldDB" id="A0A7Y8VSK7"/>
<feature type="transmembrane region" description="Helical" evidence="11">
    <location>
        <begin position="308"/>
        <end position="327"/>
    </location>
</feature>
<keyword evidence="6 11" id="KW-0378">Hydrolase</keyword>
<evidence type="ECO:0000313" key="14">
    <source>
        <dbReference type="Proteomes" id="UP000526307"/>
    </source>
</evidence>
<evidence type="ECO:0000256" key="2">
    <source>
        <dbReference type="ARBA" id="ARBA00004141"/>
    </source>
</evidence>
<evidence type="ECO:0000256" key="5">
    <source>
        <dbReference type="ARBA" id="ARBA00022692"/>
    </source>
</evidence>
<comment type="subcellular location">
    <subcellularLocation>
        <location evidence="2">Membrane</location>
        <topology evidence="2">Multi-pass membrane protein</topology>
    </subcellularLocation>
</comment>
<dbReference type="GO" id="GO:0004222">
    <property type="term" value="F:metalloendopeptidase activity"/>
    <property type="evidence" value="ECO:0007669"/>
    <property type="project" value="InterPro"/>
</dbReference>
<organism evidence="13 14">
    <name type="scientific">Mogibacterium timidum</name>
    <dbReference type="NCBI Taxonomy" id="35519"/>
    <lineage>
        <taxon>Bacteria</taxon>
        <taxon>Bacillati</taxon>
        <taxon>Bacillota</taxon>
        <taxon>Clostridia</taxon>
        <taxon>Peptostreptococcales</taxon>
        <taxon>Anaerovoracaceae</taxon>
        <taxon>Mogibacterium</taxon>
    </lineage>
</organism>
<dbReference type="InterPro" id="IPR036034">
    <property type="entry name" value="PDZ_sf"/>
</dbReference>
<dbReference type="InterPro" id="IPR004387">
    <property type="entry name" value="Pept_M50_Zn"/>
</dbReference>
<evidence type="ECO:0000256" key="6">
    <source>
        <dbReference type="ARBA" id="ARBA00022801"/>
    </source>
</evidence>
<evidence type="ECO:0000256" key="11">
    <source>
        <dbReference type="RuleBase" id="RU362031"/>
    </source>
</evidence>
<dbReference type="EMBL" id="JABXYR010000002">
    <property type="protein sequence ID" value="NWO23843.1"/>
    <property type="molecule type" value="Genomic_DNA"/>
</dbReference>
<keyword evidence="14" id="KW-1185">Reference proteome</keyword>
<dbReference type="GO" id="GO:0016020">
    <property type="term" value="C:membrane"/>
    <property type="evidence" value="ECO:0007669"/>
    <property type="project" value="UniProtKB-SubCell"/>
</dbReference>
<dbReference type="InterPro" id="IPR041489">
    <property type="entry name" value="PDZ_6"/>
</dbReference>
<reference evidence="13 14" key="1">
    <citation type="submission" date="2020-06" db="EMBL/GenBank/DDBJ databases">
        <title>Mogibacterium timidum strain W9173 genomic sequence.</title>
        <authorList>
            <person name="Wade W.G."/>
            <person name="Johnston C.D."/>
            <person name="Chen T."/>
            <person name="Dewhirst F.E."/>
        </authorList>
    </citation>
    <scope>NUCLEOTIDE SEQUENCE [LARGE SCALE GENOMIC DNA]</scope>
    <source>
        <strain evidence="13 14">W9173</strain>
    </source>
</reference>
<comment type="caution">
    <text evidence="13">The sequence shown here is derived from an EMBL/GenBank/DDBJ whole genome shotgun (WGS) entry which is preliminary data.</text>
</comment>
<evidence type="ECO:0000256" key="1">
    <source>
        <dbReference type="ARBA" id="ARBA00001947"/>
    </source>
</evidence>
<keyword evidence="4 13" id="KW-0645">Protease</keyword>
<keyword evidence="10 11" id="KW-0472">Membrane</keyword>
<dbReference type="Pfam" id="PF17820">
    <property type="entry name" value="PDZ_6"/>
    <property type="match status" value="1"/>
</dbReference>
<dbReference type="PROSITE" id="PS50106">
    <property type="entry name" value="PDZ"/>
    <property type="match status" value="1"/>
</dbReference>
<protein>
    <recommendedName>
        <fullName evidence="11">Zinc metalloprotease</fullName>
        <ecNumber evidence="11">3.4.24.-</ecNumber>
    </recommendedName>
</protein>
<evidence type="ECO:0000256" key="4">
    <source>
        <dbReference type="ARBA" id="ARBA00022670"/>
    </source>
</evidence>
<evidence type="ECO:0000313" key="13">
    <source>
        <dbReference type="EMBL" id="NWO23843.1"/>
    </source>
</evidence>
<keyword evidence="7 11" id="KW-0862">Zinc</keyword>
<feature type="transmembrane region" description="Helical" evidence="11">
    <location>
        <begin position="90"/>
        <end position="111"/>
    </location>
</feature>
<evidence type="ECO:0000256" key="3">
    <source>
        <dbReference type="ARBA" id="ARBA00007931"/>
    </source>
</evidence>
<dbReference type="GO" id="GO:0006508">
    <property type="term" value="P:proteolysis"/>
    <property type="evidence" value="ECO:0007669"/>
    <property type="project" value="UniProtKB-KW"/>
</dbReference>
<dbReference type="PANTHER" id="PTHR42837:SF2">
    <property type="entry name" value="MEMBRANE METALLOPROTEASE ARASP2, CHLOROPLASTIC-RELATED"/>
    <property type="match status" value="1"/>
</dbReference>
<dbReference type="EC" id="3.4.24.-" evidence="11"/>
<name>A0A7Y8VSK7_9FIRM</name>
<keyword evidence="9 11" id="KW-0482">Metalloprotease</keyword>
<keyword evidence="11" id="KW-0479">Metal-binding</keyword>